<dbReference type="OrthoDB" id="1927454at2759"/>
<protein>
    <submittedName>
        <fullName evidence="7">33 kDa inner dynein arm light chain, axonemal-like</fullName>
    </submittedName>
</protein>
<dbReference type="InterPro" id="IPR019347">
    <property type="entry name" value="Axonemal_dynein_light_chain"/>
</dbReference>
<dbReference type="GO" id="GO:0045504">
    <property type="term" value="F:dynein heavy chain binding"/>
    <property type="evidence" value="ECO:0007669"/>
    <property type="project" value="TreeGrafter"/>
</dbReference>
<dbReference type="Proteomes" id="UP000694846">
    <property type="component" value="Unplaced"/>
</dbReference>
<evidence type="ECO:0000256" key="2">
    <source>
        <dbReference type="ARBA" id="ARBA00023054"/>
    </source>
</evidence>
<keyword evidence="6" id="KW-1185">Reference proteome</keyword>
<evidence type="ECO:0000256" key="1">
    <source>
        <dbReference type="ARBA" id="ARBA00023017"/>
    </source>
</evidence>
<comment type="similarity">
    <text evidence="4">Belongs to the inner dynein arm light chain family.</text>
</comment>
<accession>A0A8B8F4D7</accession>
<evidence type="ECO:0000256" key="3">
    <source>
        <dbReference type="ARBA" id="ARBA00023175"/>
    </source>
</evidence>
<keyword evidence="3" id="KW-0505">Motor protein</keyword>
<reference evidence="7" key="1">
    <citation type="submission" date="2025-08" db="UniProtKB">
        <authorList>
            <consortium name="RefSeq"/>
        </authorList>
    </citation>
    <scope>IDENTIFICATION</scope>
    <source>
        <tissue evidence="7">Whole body</tissue>
    </source>
</reference>
<dbReference type="PANTHER" id="PTHR13183">
    <property type="entry name" value="AXONEMAL INNER ARM DYNEIN LIGHT CHAIN 28"/>
    <property type="match status" value="1"/>
</dbReference>
<name>A0A8B8F4D7_9HEMI</name>
<evidence type="ECO:0000256" key="5">
    <source>
        <dbReference type="SAM" id="Coils"/>
    </source>
</evidence>
<dbReference type="RefSeq" id="XP_025405654.1">
    <property type="nucleotide sequence ID" value="XM_025549869.1"/>
</dbReference>
<dbReference type="Pfam" id="PF10211">
    <property type="entry name" value="Ax_dynein_light"/>
    <property type="match status" value="1"/>
</dbReference>
<evidence type="ECO:0000256" key="4">
    <source>
        <dbReference type="ARBA" id="ARBA00038114"/>
    </source>
</evidence>
<evidence type="ECO:0000313" key="7">
    <source>
        <dbReference type="RefSeq" id="XP_025405654.1"/>
    </source>
</evidence>
<evidence type="ECO:0000313" key="6">
    <source>
        <dbReference type="Proteomes" id="UP000694846"/>
    </source>
</evidence>
<keyword evidence="2 5" id="KW-0175">Coiled coil</keyword>
<dbReference type="GO" id="GO:0097546">
    <property type="term" value="C:ciliary base"/>
    <property type="evidence" value="ECO:0007669"/>
    <property type="project" value="TreeGrafter"/>
</dbReference>
<dbReference type="GeneID" id="112679921"/>
<keyword evidence="1" id="KW-0243">Dynein</keyword>
<dbReference type="GO" id="GO:0030286">
    <property type="term" value="C:dynein complex"/>
    <property type="evidence" value="ECO:0007669"/>
    <property type="project" value="UniProtKB-KW"/>
</dbReference>
<dbReference type="AlphaFoldDB" id="A0A8B8F4D7"/>
<dbReference type="GO" id="GO:0005930">
    <property type="term" value="C:axoneme"/>
    <property type="evidence" value="ECO:0007669"/>
    <property type="project" value="TreeGrafter"/>
</dbReference>
<sequence>MGSVKEVLKLLADINLIRFGKPEFVTHKTPTKKGKYTKANVFTLTSKDDVNINQCLKCNDVLDRILPEKKWEKDGKLYCQKLSNQPGSKSDIKDLKIKLDMYLNQFNAREVGICLIKEELYFQCFNEIIRQVTVKCPNRGSMLIRVRDEIIENLNRYQKLFESVTAYGIRKSLINEEKKIKLKNIRENLISKNKKLKAKLAETIEKTNQLKNEMDEARKAEEMRHDKDLDDLKKANQLIRVQMEYIIDPKNYAN</sequence>
<gene>
    <name evidence="7" type="primary">LOC112679921</name>
</gene>
<dbReference type="PANTHER" id="PTHR13183:SF0">
    <property type="entry name" value="AXONEMAL DYNEIN LIGHT INTERMEDIATE POLYPEPTIDE 1"/>
    <property type="match status" value="1"/>
</dbReference>
<proteinExistence type="inferred from homology"/>
<feature type="coiled-coil region" evidence="5">
    <location>
        <begin position="175"/>
        <end position="220"/>
    </location>
</feature>
<organism evidence="6 7">
    <name type="scientific">Sipha flava</name>
    <name type="common">yellow sugarcane aphid</name>
    <dbReference type="NCBI Taxonomy" id="143950"/>
    <lineage>
        <taxon>Eukaryota</taxon>
        <taxon>Metazoa</taxon>
        <taxon>Ecdysozoa</taxon>
        <taxon>Arthropoda</taxon>
        <taxon>Hexapoda</taxon>
        <taxon>Insecta</taxon>
        <taxon>Pterygota</taxon>
        <taxon>Neoptera</taxon>
        <taxon>Paraneoptera</taxon>
        <taxon>Hemiptera</taxon>
        <taxon>Sternorrhyncha</taxon>
        <taxon>Aphidomorpha</taxon>
        <taxon>Aphidoidea</taxon>
        <taxon>Aphididae</taxon>
        <taxon>Sipha</taxon>
    </lineage>
</organism>